<reference evidence="2 3" key="1">
    <citation type="submission" date="2019-02" db="EMBL/GenBank/DDBJ databases">
        <title>Deep-cultivation of Planctomycetes and their phenomic and genomic characterization uncovers novel biology.</title>
        <authorList>
            <person name="Wiegand S."/>
            <person name="Jogler M."/>
            <person name="Boedeker C."/>
            <person name="Pinto D."/>
            <person name="Vollmers J."/>
            <person name="Rivas-Marin E."/>
            <person name="Kohn T."/>
            <person name="Peeters S.H."/>
            <person name="Heuer A."/>
            <person name="Rast P."/>
            <person name="Oberbeckmann S."/>
            <person name="Bunk B."/>
            <person name="Jeske O."/>
            <person name="Meyerdierks A."/>
            <person name="Storesund J.E."/>
            <person name="Kallscheuer N."/>
            <person name="Luecker S."/>
            <person name="Lage O.M."/>
            <person name="Pohl T."/>
            <person name="Merkel B.J."/>
            <person name="Hornburger P."/>
            <person name="Mueller R.-W."/>
            <person name="Bruemmer F."/>
            <person name="Labrenz M."/>
            <person name="Spormann A.M."/>
            <person name="Op den Camp H."/>
            <person name="Overmann J."/>
            <person name="Amann R."/>
            <person name="Jetten M.S.M."/>
            <person name="Mascher T."/>
            <person name="Medema M.H."/>
            <person name="Devos D.P."/>
            <person name="Kaster A.-K."/>
            <person name="Ovreas L."/>
            <person name="Rohde M."/>
            <person name="Galperin M.Y."/>
            <person name="Jogler C."/>
        </authorList>
    </citation>
    <scope>NUCLEOTIDE SEQUENCE [LARGE SCALE GENOMIC DNA]</scope>
    <source>
        <strain evidence="2 3">Spa11</strain>
    </source>
</reference>
<evidence type="ECO:0000256" key="1">
    <source>
        <dbReference type="SAM" id="SignalP"/>
    </source>
</evidence>
<name>A0A518K8N5_9BACT</name>
<dbReference type="AlphaFoldDB" id="A0A518K8N5"/>
<keyword evidence="3" id="KW-1185">Reference proteome</keyword>
<proteinExistence type="predicted"/>
<evidence type="ECO:0000313" key="3">
    <source>
        <dbReference type="Proteomes" id="UP000316426"/>
    </source>
</evidence>
<dbReference type="KEGG" id="bmei:Spa11_23520"/>
<dbReference type="RefSeq" id="WP_231933246.1">
    <property type="nucleotide sequence ID" value="NZ_CP036349.1"/>
</dbReference>
<evidence type="ECO:0000313" key="2">
    <source>
        <dbReference type="EMBL" id="QDV74152.1"/>
    </source>
</evidence>
<feature type="chain" id="PRO_5022169505" evidence="1">
    <location>
        <begin position="23"/>
        <end position="367"/>
    </location>
</feature>
<organism evidence="2 3">
    <name type="scientific">Botrimarina mediterranea</name>
    <dbReference type="NCBI Taxonomy" id="2528022"/>
    <lineage>
        <taxon>Bacteria</taxon>
        <taxon>Pseudomonadati</taxon>
        <taxon>Planctomycetota</taxon>
        <taxon>Planctomycetia</taxon>
        <taxon>Pirellulales</taxon>
        <taxon>Lacipirellulaceae</taxon>
        <taxon>Botrimarina</taxon>
    </lineage>
</organism>
<dbReference type="EMBL" id="CP036349">
    <property type="protein sequence ID" value="QDV74152.1"/>
    <property type="molecule type" value="Genomic_DNA"/>
</dbReference>
<feature type="signal peptide" evidence="1">
    <location>
        <begin position="1"/>
        <end position="22"/>
    </location>
</feature>
<protein>
    <submittedName>
        <fullName evidence="2">Uncharacterized protein</fullName>
    </submittedName>
</protein>
<accession>A0A518K8N5</accession>
<dbReference type="Proteomes" id="UP000316426">
    <property type="component" value="Chromosome"/>
</dbReference>
<sequence precursor="true">MKHHEWGLVGLALAAVTMPAWATSGDVAFATSDTAAAIETACWDTDCGDGCGGDACCGDSVGCGSSCGSSCCLENCGLFGLGCLTYDSCSDGCGLPELLLGSIACPSERCFDDFISPMTNPVYFEDPRNVTELRGIFIQHKVPATALGGDVQLYALQIRARLTERLSLIATKDGYVVSDNPLIDDGWADLDIGLKYALYRDPAAQQLLSAGFTYNIPMGTPRSRQARGDGIFNLFLTGGAELFDCGHWLSGVGGLLPVDGDANSSFVYWSNHFDYQVRKGWYGLLEFNWYHWAADGDNRLGLTGLDGGDLFNLGSAGVEGNDIVTGAFGGKYKPNRNTEIGLAWEVPLTERRDVLENRLTADLIFRY</sequence>
<keyword evidence="1" id="KW-0732">Signal</keyword>
<gene>
    <name evidence="2" type="ORF">Spa11_23520</name>
</gene>